<feature type="transmembrane region" description="Helical" evidence="7">
    <location>
        <begin position="7"/>
        <end position="27"/>
    </location>
</feature>
<comment type="caution">
    <text evidence="8">The sequence shown here is derived from an EMBL/GenBank/DDBJ whole genome shotgun (WGS) entry which is preliminary data.</text>
</comment>
<evidence type="ECO:0000313" key="8">
    <source>
        <dbReference type="EMBL" id="PTX46903.1"/>
    </source>
</evidence>
<evidence type="ECO:0000313" key="9">
    <source>
        <dbReference type="Proteomes" id="UP000244069"/>
    </source>
</evidence>
<organism evidence="8 9">
    <name type="scientific">Allosediminivita pacifica</name>
    <dbReference type="NCBI Taxonomy" id="1267769"/>
    <lineage>
        <taxon>Bacteria</taxon>
        <taxon>Pseudomonadati</taxon>
        <taxon>Pseudomonadota</taxon>
        <taxon>Alphaproteobacteria</taxon>
        <taxon>Rhodobacterales</taxon>
        <taxon>Paracoccaceae</taxon>
        <taxon>Allosediminivita</taxon>
    </lineage>
</organism>
<proteinExistence type="inferred from homology"/>
<gene>
    <name evidence="8" type="ORF">C8N44_11445</name>
</gene>
<protein>
    <submittedName>
        <fullName evidence="8">MFS transporter (Putative signal transducer)</fullName>
    </submittedName>
</protein>
<sequence length="404" mass="40993">MAGTARGTLPVVGAIGGVYVAQSVIGGLTWSGLPGVLRAQGLPLDRIGLLSLLVLPWALKFLWAPAVERYRLPASGRNRSAEVVLIGGLVSVCGLTLAGLVGPVPVVAVLALLFGVALSTATVDIACDGYAVGALQGTQYGWGNAAQVGGAYVGSALGGGVFLVLVDHFGWGLGVWTMAGAVCLLGLPFVLMARSDVAEERSHMPRLRSALARPEVRSGLLLAALYVVAQKTAMGMVGPFFVDAGFSLSALGVLGGAGSLGLGLAGALCGGALVRRFGSRVVLVGAIAVQVCLLALVALSSLAAWLTPQVIAPVAVVISPAIMALGFVALYALFMKWSDPRQAGVDFTLFQCMDGGVSMVSGSAAGFVAEHFGYGVFFAVAAALALGAIPLVMRVSRPAQHARA</sequence>
<feature type="transmembrane region" description="Helical" evidence="7">
    <location>
        <begin position="175"/>
        <end position="197"/>
    </location>
</feature>
<feature type="transmembrane region" description="Helical" evidence="7">
    <location>
        <begin position="311"/>
        <end position="335"/>
    </location>
</feature>
<feature type="transmembrane region" description="Helical" evidence="7">
    <location>
        <begin position="248"/>
        <end position="274"/>
    </location>
</feature>
<feature type="transmembrane region" description="Helical" evidence="7">
    <location>
        <begin position="281"/>
        <end position="305"/>
    </location>
</feature>
<dbReference type="InterPro" id="IPR004752">
    <property type="entry name" value="AmpG_permease/AT-1"/>
</dbReference>
<feature type="transmembrane region" description="Helical" evidence="7">
    <location>
        <begin position="148"/>
        <end position="169"/>
    </location>
</feature>
<dbReference type="InterPro" id="IPR036259">
    <property type="entry name" value="MFS_trans_sf"/>
</dbReference>
<evidence type="ECO:0000256" key="6">
    <source>
        <dbReference type="ARBA" id="ARBA00023136"/>
    </source>
</evidence>
<dbReference type="PANTHER" id="PTHR12778:SF10">
    <property type="entry name" value="MAJOR FACILITATOR SUPERFAMILY DOMAIN-CONTAINING PROTEIN 3"/>
    <property type="match status" value="1"/>
</dbReference>
<dbReference type="GO" id="GO:0022857">
    <property type="term" value="F:transmembrane transporter activity"/>
    <property type="evidence" value="ECO:0007669"/>
    <property type="project" value="InterPro"/>
</dbReference>
<dbReference type="GO" id="GO:0016020">
    <property type="term" value="C:membrane"/>
    <property type="evidence" value="ECO:0007669"/>
    <property type="project" value="UniProtKB-SubCell"/>
</dbReference>
<dbReference type="RefSeq" id="WP_107976902.1">
    <property type="nucleotide sequence ID" value="NZ_BMEZ01000015.1"/>
</dbReference>
<feature type="transmembrane region" description="Helical" evidence="7">
    <location>
        <begin position="374"/>
        <end position="393"/>
    </location>
</feature>
<keyword evidence="9" id="KW-1185">Reference proteome</keyword>
<feature type="transmembrane region" description="Helical" evidence="7">
    <location>
        <begin position="83"/>
        <end position="101"/>
    </location>
</feature>
<evidence type="ECO:0000256" key="5">
    <source>
        <dbReference type="ARBA" id="ARBA00022989"/>
    </source>
</evidence>
<reference evidence="8 9" key="1">
    <citation type="submission" date="2018-04" db="EMBL/GenBank/DDBJ databases">
        <title>Genomic Encyclopedia of Archaeal and Bacterial Type Strains, Phase II (KMG-II): from individual species to whole genera.</title>
        <authorList>
            <person name="Goeker M."/>
        </authorList>
    </citation>
    <scope>NUCLEOTIDE SEQUENCE [LARGE SCALE GENOMIC DNA]</scope>
    <source>
        <strain evidence="8 9">DSM 29329</strain>
    </source>
</reference>
<comment type="similarity">
    <text evidence="2">Belongs to the major facilitator superfamily.</text>
</comment>
<dbReference type="PANTHER" id="PTHR12778">
    <property type="entry name" value="SOLUTE CARRIER FAMILY 33 ACETYL-COA TRANSPORTER -RELATED"/>
    <property type="match status" value="1"/>
</dbReference>
<feature type="transmembrane region" description="Helical" evidence="7">
    <location>
        <begin position="47"/>
        <end position="63"/>
    </location>
</feature>
<dbReference type="Gene3D" id="1.20.1250.20">
    <property type="entry name" value="MFS general substrate transporter like domains"/>
    <property type="match status" value="2"/>
</dbReference>
<dbReference type="InterPro" id="IPR011701">
    <property type="entry name" value="MFS"/>
</dbReference>
<feature type="transmembrane region" description="Helical" evidence="7">
    <location>
        <begin position="218"/>
        <end position="242"/>
    </location>
</feature>
<feature type="transmembrane region" description="Helical" evidence="7">
    <location>
        <begin position="107"/>
        <end position="127"/>
    </location>
</feature>
<name>A0A2T6ASX0_9RHOB</name>
<dbReference type="AlphaFoldDB" id="A0A2T6ASX0"/>
<keyword evidence="5 7" id="KW-1133">Transmembrane helix</keyword>
<evidence type="ECO:0000256" key="1">
    <source>
        <dbReference type="ARBA" id="ARBA00004141"/>
    </source>
</evidence>
<comment type="subcellular location">
    <subcellularLocation>
        <location evidence="1">Membrane</location>
        <topology evidence="1">Multi-pass membrane protein</topology>
    </subcellularLocation>
</comment>
<accession>A0A2T6ASX0</accession>
<dbReference type="EMBL" id="QBKN01000014">
    <property type="protein sequence ID" value="PTX46903.1"/>
    <property type="molecule type" value="Genomic_DNA"/>
</dbReference>
<dbReference type="OrthoDB" id="9787815at2"/>
<dbReference type="Pfam" id="PF07690">
    <property type="entry name" value="MFS_1"/>
    <property type="match status" value="1"/>
</dbReference>
<keyword evidence="4 7" id="KW-0812">Transmembrane</keyword>
<evidence type="ECO:0000256" key="7">
    <source>
        <dbReference type="SAM" id="Phobius"/>
    </source>
</evidence>
<dbReference type="Proteomes" id="UP000244069">
    <property type="component" value="Unassembled WGS sequence"/>
</dbReference>
<keyword evidence="3" id="KW-0813">Transport</keyword>
<evidence type="ECO:0000256" key="2">
    <source>
        <dbReference type="ARBA" id="ARBA00008335"/>
    </source>
</evidence>
<keyword evidence="6 7" id="KW-0472">Membrane</keyword>
<dbReference type="SUPFAM" id="SSF103473">
    <property type="entry name" value="MFS general substrate transporter"/>
    <property type="match status" value="1"/>
</dbReference>
<evidence type="ECO:0000256" key="3">
    <source>
        <dbReference type="ARBA" id="ARBA00022448"/>
    </source>
</evidence>
<evidence type="ECO:0000256" key="4">
    <source>
        <dbReference type="ARBA" id="ARBA00022692"/>
    </source>
</evidence>
<feature type="transmembrane region" description="Helical" evidence="7">
    <location>
        <begin position="347"/>
        <end position="368"/>
    </location>
</feature>